<dbReference type="InterPro" id="IPR011989">
    <property type="entry name" value="ARM-like"/>
</dbReference>
<dbReference type="Proteomes" id="UP000069205">
    <property type="component" value="Chromosome"/>
</dbReference>
<keyword evidence="3" id="KW-1185">Reference proteome</keyword>
<feature type="signal peptide" evidence="1">
    <location>
        <begin position="1"/>
        <end position="32"/>
    </location>
</feature>
<accession>A0A0K2GCX6</accession>
<dbReference type="PATRIC" id="fig|42253.5.peg.1992"/>
<dbReference type="SUPFAM" id="SSF48371">
    <property type="entry name" value="ARM repeat"/>
    <property type="match status" value="1"/>
</dbReference>
<evidence type="ECO:0008006" key="4">
    <source>
        <dbReference type="Google" id="ProtNLM"/>
    </source>
</evidence>
<dbReference type="PANTHER" id="PTHR12697:SF5">
    <property type="entry name" value="DEOXYHYPUSINE HYDROXYLASE"/>
    <property type="match status" value="1"/>
</dbReference>
<keyword evidence="1" id="KW-0732">Signal</keyword>
<evidence type="ECO:0000313" key="2">
    <source>
        <dbReference type="EMBL" id="ALA58437.1"/>
    </source>
</evidence>
<dbReference type="OrthoDB" id="462757at2"/>
<reference evidence="2 3" key="1">
    <citation type="journal article" date="2015" name="Proc. Natl. Acad. Sci. U.S.A.">
        <title>Expanded metabolic versatility of ubiquitous nitrite-oxidizing bacteria from the genus Nitrospira.</title>
        <authorList>
            <person name="Koch H."/>
            <person name="Lucker S."/>
            <person name="Albertsen M."/>
            <person name="Kitzinger K."/>
            <person name="Herbold C."/>
            <person name="Spieck E."/>
            <person name="Nielsen P.H."/>
            <person name="Wagner M."/>
            <person name="Daims H."/>
        </authorList>
    </citation>
    <scope>NUCLEOTIDE SEQUENCE [LARGE SCALE GENOMIC DNA]</scope>
    <source>
        <strain evidence="2 3">NSP M-1</strain>
    </source>
</reference>
<dbReference type="PANTHER" id="PTHR12697">
    <property type="entry name" value="PBS LYASE HEAT-LIKE PROTEIN"/>
    <property type="match status" value="1"/>
</dbReference>
<dbReference type="GO" id="GO:0016491">
    <property type="term" value="F:oxidoreductase activity"/>
    <property type="evidence" value="ECO:0007669"/>
    <property type="project" value="TreeGrafter"/>
</dbReference>
<organism evidence="2 3">
    <name type="scientific">Nitrospira moscoviensis</name>
    <dbReference type="NCBI Taxonomy" id="42253"/>
    <lineage>
        <taxon>Bacteria</taxon>
        <taxon>Pseudomonadati</taxon>
        <taxon>Nitrospirota</taxon>
        <taxon>Nitrospiria</taxon>
        <taxon>Nitrospirales</taxon>
        <taxon>Nitrospiraceae</taxon>
        <taxon>Nitrospira</taxon>
    </lineage>
</organism>
<dbReference type="Pfam" id="PF13646">
    <property type="entry name" value="HEAT_2"/>
    <property type="match status" value="1"/>
</dbReference>
<sequence>MNRPEARPPMIRSCAILSTVALMLAAAGPAQAHRELFTTEQKARLKAAERIELDVVALTADGGADASGIAAAAAGRLQALGYRVANEPGRPPDVTVKIKCEERKTWEGPVTSGGDADRMDAAARLWKGPACQITYRIDNQSSDWRHEIRGDAERNAADGPADGPAGGQALAQLAARLADDPFPFLLAGVWGQPDRLLAVLEQPSTPPDHRATIITLLGNMFAVEAIPALSRTLDEQDPELVQRAAVALGAIGNEACIPVLLDRLRHSDPRTRLAAIKGLGRLAPLHPNSPIVPALLAQLPHEPVATQTEIVRALGTTTDRRILEPLRALNRVVQDRTRSDSRPELKELRRALGQSLDQFDGVHTDE</sequence>
<dbReference type="AlphaFoldDB" id="A0A0K2GCX6"/>
<dbReference type="SMART" id="SM00567">
    <property type="entry name" value="EZ_HEAT"/>
    <property type="match status" value="4"/>
</dbReference>
<dbReference type="InterPro" id="IPR004155">
    <property type="entry name" value="PBS_lyase_HEAT"/>
</dbReference>
<evidence type="ECO:0000256" key="1">
    <source>
        <dbReference type="SAM" id="SignalP"/>
    </source>
</evidence>
<dbReference type="InterPro" id="IPR016024">
    <property type="entry name" value="ARM-type_fold"/>
</dbReference>
<dbReference type="RefSeq" id="WP_083447894.1">
    <property type="nucleotide sequence ID" value="NZ_CP011801.1"/>
</dbReference>
<dbReference type="EMBL" id="CP011801">
    <property type="protein sequence ID" value="ALA58437.1"/>
    <property type="molecule type" value="Genomic_DNA"/>
</dbReference>
<feature type="chain" id="PRO_5005476735" description="HEAT repeat domain-containing protein" evidence="1">
    <location>
        <begin position="33"/>
        <end position="366"/>
    </location>
</feature>
<evidence type="ECO:0000313" key="3">
    <source>
        <dbReference type="Proteomes" id="UP000069205"/>
    </source>
</evidence>
<gene>
    <name evidence="2" type="ORF">NITMOv2_2020</name>
</gene>
<protein>
    <recommendedName>
        <fullName evidence="4">HEAT repeat domain-containing protein</fullName>
    </recommendedName>
</protein>
<dbReference type="STRING" id="42253.NITMOv2_2020"/>
<dbReference type="KEGG" id="nmv:NITMOv2_2020"/>
<proteinExistence type="predicted"/>
<dbReference type="Gene3D" id="1.25.10.10">
    <property type="entry name" value="Leucine-rich Repeat Variant"/>
    <property type="match status" value="1"/>
</dbReference>
<name>A0A0K2GCX6_NITMO</name>